<gene>
    <name evidence="6" type="ORF">DXF87_04490</name>
</gene>
<accession>A0ABD7H270</accession>
<evidence type="ECO:0000256" key="4">
    <source>
        <dbReference type="ARBA" id="ARBA00023172"/>
    </source>
</evidence>
<evidence type="ECO:0000256" key="3">
    <source>
        <dbReference type="ARBA" id="ARBA00023125"/>
    </source>
</evidence>
<keyword evidence="3" id="KW-0238">DNA-binding</keyword>
<name>A0ABD7H270_9ENTR</name>
<dbReference type="InterPro" id="IPR050808">
    <property type="entry name" value="Phage_Integrase"/>
</dbReference>
<dbReference type="InterPro" id="IPR013762">
    <property type="entry name" value="Integrase-like_cat_sf"/>
</dbReference>
<evidence type="ECO:0000259" key="5">
    <source>
        <dbReference type="PROSITE" id="PS51898"/>
    </source>
</evidence>
<dbReference type="PANTHER" id="PTHR30629">
    <property type="entry name" value="PROPHAGE INTEGRASE"/>
    <property type="match status" value="1"/>
</dbReference>
<dbReference type="Proteomes" id="UP000255291">
    <property type="component" value="Unassembled WGS sequence"/>
</dbReference>
<dbReference type="InterPro" id="IPR011010">
    <property type="entry name" value="DNA_brk_join_enz"/>
</dbReference>
<keyword evidence="2" id="KW-0229">DNA integration</keyword>
<dbReference type="Pfam" id="PF13356">
    <property type="entry name" value="Arm-DNA-bind_3"/>
    <property type="match status" value="1"/>
</dbReference>
<dbReference type="Gene3D" id="1.10.150.130">
    <property type="match status" value="1"/>
</dbReference>
<keyword evidence="4" id="KW-0233">DNA recombination</keyword>
<reference evidence="6 7" key="1">
    <citation type="submission" date="2018-07" db="EMBL/GenBank/DDBJ databases">
        <title>The use of a cohorting ward and systematic surveillance cultures for the control of a Klebsiella pneumoniae carbapenemase (KPC)-producing Enterobacteriaceae outbreak.</title>
        <authorList>
            <person name="Doi Y."/>
        </authorList>
    </citation>
    <scope>NUCLEOTIDE SEQUENCE [LARGE SCALE GENOMIC DNA]</scope>
    <source>
        <strain evidence="6 7">1-RC-17-04017</strain>
    </source>
</reference>
<dbReference type="AlphaFoldDB" id="A0ABD7H270"/>
<comment type="caution">
    <text evidence="6">The sequence shown here is derived from an EMBL/GenBank/DDBJ whole genome shotgun (WGS) entry which is preliminary data.</text>
</comment>
<dbReference type="Gene3D" id="3.30.160.390">
    <property type="entry name" value="Integrase, DNA-binding domain"/>
    <property type="match status" value="1"/>
</dbReference>
<dbReference type="Gene3D" id="1.10.443.10">
    <property type="entry name" value="Intergrase catalytic core"/>
    <property type="match status" value="1"/>
</dbReference>
<proteinExistence type="inferred from homology"/>
<dbReference type="InterPro" id="IPR038488">
    <property type="entry name" value="Integrase_DNA-bd_sf"/>
</dbReference>
<evidence type="ECO:0000313" key="6">
    <source>
        <dbReference type="EMBL" id="RDT61072.1"/>
    </source>
</evidence>
<dbReference type="GO" id="GO:0006310">
    <property type="term" value="P:DNA recombination"/>
    <property type="evidence" value="ECO:0007669"/>
    <property type="project" value="UniProtKB-KW"/>
</dbReference>
<evidence type="ECO:0000256" key="1">
    <source>
        <dbReference type="ARBA" id="ARBA00008857"/>
    </source>
</evidence>
<dbReference type="GO" id="GO:0003677">
    <property type="term" value="F:DNA binding"/>
    <property type="evidence" value="ECO:0007669"/>
    <property type="project" value="UniProtKB-KW"/>
</dbReference>
<organism evidence="6 7">
    <name type="scientific">Enterobacter roggenkampii</name>
    <dbReference type="NCBI Taxonomy" id="1812935"/>
    <lineage>
        <taxon>Bacteria</taxon>
        <taxon>Pseudomonadati</taxon>
        <taxon>Pseudomonadota</taxon>
        <taxon>Gammaproteobacteria</taxon>
        <taxon>Enterobacterales</taxon>
        <taxon>Enterobacteriaceae</taxon>
        <taxon>Enterobacter</taxon>
        <taxon>Enterobacter cloacae complex</taxon>
    </lineage>
</organism>
<sequence length="391" mass="44626">MLTDAKLRALAKPNGNKHPIKVADRDGLCVVVTPKGSVTFTYRFRWLGKQQNVGLGKYPLMSLVEARQKHDECRRWVAEGKDPRSQLALARQANIEALTVGQMLDNWLSDTNRKDVNDLRRTFAKHIPKEFMRLTADDVGATTWKRLLKDVAEGKRHKPAPVAAGFLLQNIRLAMNYAKSERLMTSSALEHIEVKHVGKKQAERERVLDAKEIRDLLAWSDDIRHPFYYRAMVKLLLTFGSRTQEIRLSTVGEWDLLEKVWKCPVENSKNGEVITRPIPDEVMPLIQVLIDNAHQTGSELLLSESKPHTTVAGYGSRLPEKLGHEKWTFHDLRRTFASHLADDGADLTIIDVLLGHKLPKIQRIYNRSTLMTQKREVMDKWIGILRAVQNG</sequence>
<dbReference type="InterPro" id="IPR002104">
    <property type="entry name" value="Integrase_catalytic"/>
</dbReference>
<dbReference type="SUPFAM" id="SSF56349">
    <property type="entry name" value="DNA breaking-rejoining enzymes"/>
    <property type="match status" value="1"/>
</dbReference>
<feature type="domain" description="Tyr recombinase" evidence="5">
    <location>
        <begin position="203"/>
        <end position="379"/>
    </location>
</feature>
<dbReference type="Pfam" id="PF00589">
    <property type="entry name" value="Phage_integrase"/>
    <property type="match status" value="1"/>
</dbReference>
<dbReference type="EMBL" id="QRBW01000006">
    <property type="protein sequence ID" value="RDT61072.1"/>
    <property type="molecule type" value="Genomic_DNA"/>
</dbReference>
<dbReference type="InterPro" id="IPR025166">
    <property type="entry name" value="Integrase_DNA_bind_dom"/>
</dbReference>
<protein>
    <submittedName>
        <fullName evidence="6">DUF4102 domain-containing protein</fullName>
    </submittedName>
</protein>
<dbReference type="PANTHER" id="PTHR30629:SF2">
    <property type="entry name" value="PROPHAGE INTEGRASE INTS-RELATED"/>
    <property type="match status" value="1"/>
</dbReference>
<dbReference type="RefSeq" id="WP_115465536.1">
    <property type="nucleotide sequence ID" value="NZ_JBMPAF010000007.1"/>
</dbReference>
<evidence type="ECO:0000313" key="7">
    <source>
        <dbReference type="Proteomes" id="UP000255291"/>
    </source>
</evidence>
<comment type="similarity">
    <text evidence="1">Belongs to the 'phage' integrase family.</text>
</comment>
<dbReference type="InterPro" id="IPR010998">
    <property type="entry name" value="Integrase_recombinase_N"/>
</dbReference>
<dbReference type="PROSITE" id="PS51898">
    <property type="entry name" value="TYR_RECOMBINASE"/>
    <property type="match status" value="1"/>
</dbReference>
<evidence type="ECO:0000256" key="2">
    <source>
        <dbReference type="ARBA" id="ARBA00022908"/>
    </source>
</evidence>
<dbReference type="GO" id="GO:0015074">
    <property type="term" value="P:DNA integration"/>
    <property type="evidence" value="ECO:0007669"/>
    <property type="project" value="UniProtKB-KW"/>
</dbReference>